<dbReference type="OrthoDB" id="417078at2759"/>
<feature type="binding site" evidence="9">
    <location>
        <position position="162"/>
    </location>
    <ligand>
        <name>3',5'-cyclic AMP</name>
        <dbReference type="ChEBI" id="CHEBI:58165"/>
        <label>1</label>
    </ligand>
</feature>
<evidence type="ECO:0000256" key="5">
    <source>
        <dbReference type="ARBA" id="ARBA00022737"/>
    </source>
</evidence>
<feature type="binding site" evidence="9">
    <location>
        <position position="283"/>
    </location>
    <ligand>
        <name>3',5'-cyclic AMP</name>
        <dbReference type="ChEBI" id="CHEBI:58165"/>
        <label>2</label>
    </ligand>
</feature>
<evidence type="ECO:0000313" key="11">
    <source>
        <dbReference type="EMBL" id="KAG2184454.1"/>
    </source>
</evidence>
<evidence type="ECO:0000256" key="4">
    <source>
        <dbReference type="ARBA" id="ARBA00022566"/>
    </source>
</evidence>
<proteinExistence type="inferred from homology"/>
<keyword evidence="4 8" id="KW-0116">cAMP-binding</keyword>
<dbReference type="GO" id="GO:0005952">
    <property type="term" value="C:cAMP-dependent protein kinase complex"/>
    <property type="evidence" value="ECO:0007669"/>
    <property type="project" value="InterPro"/>
</dbReference>
<organism evidence="11 12">
    <name type="scientific">Mortierella isabellina</name>
    <name type="common">Filamentous fungus</name>
    <name type="synonym">Umbelopsis isabellina</name>
    <dbReference type="NCBI Taxonomy" id="91625"/>
    <lineage>
        <taxon>Eukaryota</taxon>
        <taxon>Fungi</taxon>
        <taxon>Fungi incertae sedis</taxon>
        <taxon>Mucoromycota</taxon>
        <taxon>Mucoromycotina</taxon>
        <taxon>Umbelopsidomycetes</taxon>
        <taxon>Umbelopsidales</taxon>
        <taxon>Umbelopsidaceae</taxon>
        <taxon>Umbelopsis</taxon>
    </lineage>
</organism>
<dbReference type="AlphaFoldDB" id="A0A8H7Q128"/>
<dbReference type="InterPro" id="IPR050503">
    <property type="entry name" value="cAMP-dep_PK_reg_su-like"/>
</dbReference>
<dbReference type="InterPro" id="IPR012198">
    <property type="entry name" value="cAMP_dep_PK_reg_su"/>
</dbReference>
<dbReference type="InterPro" id="IPR018490">
    <property type="entry name" value="cNMP-bd_dom_sf"/>
</dbReference>
<dbReference type="InterPro" id="IPR000595">
    <property type="entry name" value="cNMP-bd_dom"/>
</dbReference>
<feature type="binding site" evidence="9">
    <location>
        <position position="153"/>
    </location>
    <ligand>
        <name>3',5'-cyclic AMP</name>
        <dbReference type="ChEBI" id="CHEBI:58165"/>
        <label>1</label>
    </ligand>
</feature>
<evidence type="ECO:0000259" key="10">
    <source>
        <dbReference type="PROSITE" id="PS50042"/>
    </source>
</evidence>
<keyword evidence="6 8" id="KW-0547">Nucleotide-binding</keyword>
<comment type="caution">
    <text evidence="11">The sequence shown here is derived from an EMBL/GenBank/DDBJ whole genome shotgun (WGS) entry which is preliminary data.</text>
</comment>
<sequence>MQQEIHHPIPFTNIFNDQADEASDQLSSLVSISNNYHTVSANRRTSVSAESIVPSTITEEAKLHIPKSDTQAKFIREALADIFLFKHLDSDQLHDVVFAMKECPVEAGTCVIKQGDDGDYFYIVQAGRFECYIEKGNHSQLVAIYGPKSSFGEVALMYNSPRSATITATQDCILFALDRTTFRSLLVNNMAHKRVTYETFLNKIPFIQSLPLNERRKIADALEPRFFADRETIITQGDAGDYFYLIVSGQVLVTNSIAPASEDIILGQGQYFGECALMDNVPRTATVIARGPLNCAVLPQQGFQRLLGPLFDNLKKHQH</sequence>
<gene>
    <name evidence="11" type="ORF">INT43_000363</name>
</gene>
<feature type="domain" description="Cyclic nucleotide-binding" evidence="10">
    <location>
        <begin position="84"/>
        <end position="203"/>
    </location>
</feature>
<evidence type="ECO:0000256" key="6">
    <source>
        <dbReference type="ARBA" id="ARBA00022741"/>
    </source>
</evidence>
<dbReference type="SUPFAM" id="SSF51206">
    <property type="entry name" value="cAMP-binding domain-like"/>
    <property type="match status" value="2"/>
</dbReference>
<evidence type="ECO:0000256" key="8">
    <source>
        <dbReference type="PIRNR" id="PIRNR000548"/>
    </source>
</evidence>
<evidence type="ECO:0000256" key="3">
    <source>
        <dbReference type="ARBA" id="ARBA00022553"/>
    </source>
</evidence>
<dbReference type="EMBL" id="JAEPQZ010000002">
    <property type="protein sequence ID" value="KAG2184454.1"/>
    <property type="molecule type" value="Genomic_DNA"/>
</dbReference>
<dbReference type="InterPro" id="IPR018488">
    <property type="entry name" value="cNMP-bd_CS"/>
</dbReference>
<comment type="similarity">
    <text evidence="1 8">Belongs to the cAMP-dependent kinase regulatory chain family.</text>
</comment>
<keyword evidence="12" id="KW-1185">Reference proteome</keyword>
<dbReference type="Gene3D" id="2.60.120.10">
    <property type="entry name" value="Jelly Rolls"/>
    <property type="match status" value="2"/>
</dbReference>
<dbReference type="GO" id="GO:0004862">
    <property type="term" value="F:cAMP-dependent protein kinase inhibitor activity"/>
    <property type="evidence" value="ECO:0007669"/>
    <property type="project" value="TreeGrafter"/>
</dbReference>
<dbReference type="GO" id="GO:0005829">
    <property type="term" value="C:cytosol"/>
    <property type="evidence" value="ECO:0007669"/>
    <property type="project" value="TreeGrafter"/>
</dbReference>
<dbReference type="PIRSF" id="PIRSF000548">
    <property type="entry name" value="PK_regulatory"/>
    <property type="match status" value="1"/>
</dbReference>
<dbReference type="GO" id="GO:0030552">
    <property type="term" value="F:cAMP binding"/>
    <property type="evidence" value="ECO:0007669"/>
    <property type="project" value="UniProtKB-KW"/>
</dbReference>
<dbReference type="Pfam" id="PF00027">
    <property type="entry name" value="cNMP_binding"/>
    <property type="match status" value="2"/>
</dbReference>
<dbReference type="PRINTS" id="PR00103">
    <property type="entry name" value="CAMPKINASE"/>
</dbReference>
<feature type="domain" description="Cyclic nucleotide-binding" evidence="10">
    <location>
        <begin position="206"/>
        <end position="319"/>
    </location>
</feature>
<dbReference type="FunFam" id="2.60.120.10:FF:000039">
    <property type="entry name" value="cAMP-dependent protein kinase regulatory subunit"/>
    <property type="match status" value="1"/>
</dbReference>
<dbReference type="GO" id="GO:0034236">
    <property type="term" value="F:protein kinase A catalytic subunit binding"/>
    <property type="evidence" value="ECO:0007669"/>
    <property type="project" value="TreeGrafter"/>
</dbReference>
<accession>A0A8H7Q128</accession>
<dbReference type="PROSITE" id="PS50042">
    <property type="entry name" value="CNMP_BINDING_3"/>
    <property type="match status" value="2"/>
</dbReference>
<evidence type="ECO:0000256" key="9">
    <source>
        <dbReference type="PIRSR" id="PIRSR000548-1"/>
    </source>
</evidence>
<keyword evidence="7 8" id="KW-0114">cAMP</keyword>
<evidence type="ECO:0000256" key="1">
    <source>
        <dbReference type="ARBA" id="ARBA00005753"/>
    </source>
</evidence>
<feature type="binding site" evidence="9">
    <location>
        <position position="274"/>
    </location>
    <ligand>
        <name>3',5'-cyclic AMP</name>
        <dbReference type="ChEBI" id="CHEBI:58165"/>
        <label>2</label>
    </ligand>
</feature>
<name>A0A8H7Q128_MORIS</name>
<dbReference type="CDD" id="cd00038">
    <property type="entry name" value="CAP_ED"/>
    <property type="match status" value="2"/>
</dbReference>
<dbReference type="SMART" id="SM00100">
    <property type="entry name" value="cNMP"/>
    <property type="match status" value="2"/>
</dbReference>
<dbReference type="PANTHER" id="PTHR11635:SF152">
    <property type="entry name" value="CAMP-DEPENDENT PROTEIN KINASE TYPE I REGULATORY SUBUNIT-RELATED"/>
    <property type="match status" value="1"/>
</dbReference>
<dbReference type="InterPro" id="IPR014710">
    <property type="entry name" value="RmlC-like_jellyroll"/>
</dbReference>
<dbReference type="PROSITE" id="PS00888">
    <property type="entry name" value="CNMP_BINDING_1"/>
    <property type="match status" value="2"/>
</dbReference>
<comment type="subunit">
    <text evidence="8">Tetramer, composed of 2 regulatory (R) and 2 catalytic (C) subunits. In the presence of cAMP it dissociates into 2 active monomeric C subunits and an R dimer.</text>
</comment>
<evidence type="ECO:0000256" key="7">
    <source>
        <dbReference type="ARBA" id="ARBA00023149"/>
    </source>
</evidence>
<dbReference type="PROSITE" id="PS00889">
    <property type="entry name" value="CNMP_BINDING_2"/>
    <property type="match status" value="2"/>
</dbReference>
<protein>
    <recommendedName>
        <fullName evidence="2 8">cAMP-dependent protein kinase regulatory subunit</fullName>
    </recommendedName>
</protein>
<evidence type="ECO:0000313" key="12">
    <source>
        <dbReference type="Proteomes" id="UP000654370"/>
    </source>
</evidence>
<dbReference type="PANTHER" id="PTHR11635">
    <property type="entry name" value="CAMP-DEPENDENT PROTEIN KINASE REGULATORY CHAIN"/>
    <property type="match status" value="1"/>
</dbReference>
<dbReference type="Proteomes" id="UP000654370">
    <property type="component" value="Unassembled WGS sequence"/>
</dbReference>
<reference evidence="11" key="1">
    <citation type="submission" date="2020-12" db="EMBL/GenBank/DDBJ databases">
        <title>Metabolic potential, ecology and presence of endohyphal bacteria is reflected in genomic diversity of Mucoromycotina.</title>
        <authorList>
            <person name="Muszewska A."/>
            <person name="Okrasinska A."/>
            <person name="Steczkiewicz K."/>
            <person name="Drgas O."/>
            <person name="Orlowska M."/>
            <person name="Perlinska-Lenart U."/>
            <person name="Aleksandrzak-Piekarczyk T."/>
            <person name="Szatraj K."/>
            <person name="Zielenkiewicz U."/>
            <person name="Pilsyk S."/>
            <person name="Malc E."/>
            <person name="Mieczkowski P."/>
            <person name="Kruszewska J.S."/>
            <person name="Biernat P."/>
            <person name="Pawlowska J."/>
        </authorList>
    </citation>
    <scope>NUCLEOTIDE SEQUENCE</scope>
    <source>
        <strain evidence="11">WA0000067209</strain>
    </source>
</reference>
<keyword evidence="3" id="KW-0597">Phosphoprotein</keyword>
<keyword evidence="5" id="KW-0677">Repeat</keyword>
<dbReference type="GO" id="GO:0033554">
    <property type="term" value="P:cellular response to stress"/>
    <property type="evidence" value="ECO:0007669"/>
    <property type="project" value="UniProtKB-ARBA"/>
</dbReference>
<evidence type="ECO:0000256" key="2">
    <source>
        <dbReference type="ARBA" id="ARBA00020355"/>
    </source>
</evidence>